<dbReference type="Gene3D" id="3.40.630.30">
    <property type="match status" value="1"/>
</dbReference>
<dbReference type="InterPro" id="IPR000182">
    <property type="entry name" value="GNAT_dom"/>
</dbReference>
<dbReference type="Pfam" id="PF00583">
    <property type="entry name" value="Acetyltransf_1"/>
    <property type="match status" value="1"/>
</dbReference>
<name>A0A1B2LX58_9GAMM</name>
<sequence>MSSPQYILSHLTATDIPLIWQHINRREVIERMYRQTHGELHAYSCFYDVLGWDEQHLAEDPPTIRKAYQDGAICLGLWDAERLIAVSVIGAHPVTLYPQARLLSYFYVDADYRGQGIGADLMQATLASLKDLNATALYISAIPTCNTVDFYMRQGAKVLYQPDPTLFAAEPEDIHLLCTA</sequence>
<dbReference type="PROSITE" id="PS51186">
    <property type="entry name" value="GNAT"/>
    <property type="match status" value="1"/>
</dbReference>
<dbReference type="RefSeq" id="WP_067552725.1">
    <property type="nucleotide sequence ID" value="NZ_CP016895.1"/>
</dbReference>
<proteinExistence type="predicted"/>
<evidence type="ECO:0000259" key="1">
    <source>
        <dbReference type="PROSITE" id="PS51186"/>
    </source>
</evidence>
<feature type="domain" description="N-acetyltransferase" evidence="1">
    <location>
        <begin position="23"/>
        <end position="180"/>
    </location>
</feature>
<dbReference type="InterPro" id="IPR016181">
    <property type="entry name" value="Acyl_CoA_acyltransferase"/>
</dbReference>
<gene>
    <name evidence="2" type="ORF">BFG52_03565</name>
</gene>
<dbReference type="STRING" id="1789224.BFG52_03565"/>
<accession>A0A1B2LX58</accession>
<dbReference type="OrthoDB" id="8116556at2"/>
<organism evidence="2 3">
    <name type="scientific">Acinetobacter larvae</name>
    <dbReference type="NCBI Taxonomy" id="1789224"/>
    <lineage>
        <taxon>Bacteria</taxon>
        <taxon>Pseudomonadati</taxon>
        <taxon>Pseudomonadota</taxon>
        <taxon>Gammaproteobacteria</taxon>
        <taxon>Moraxellales</taxon>
        <taxon>Moraxellaceae</taxon>
        <taxon>Acinetobacter</taxon>
    </lineage>
</organism>
<dbReference type="SUPFAM" id="SSF55729">
    <property type="entry name" value="Acyl-CoA N-acyltransferases (Nat)"/>
    <property type="match status" value="1"/>
</dbReference>
<protein>
    <submittedName>
        <fullName evidence="2">GNAT family N-acetyltransferase</fullName>
    </submittedName>
</protein>
<dbReference type="KEGG" id="ala:BFG52_03565"/>
<keyword evidence="3" id="KW-1185">Reference proteome</keyword>
<keyword evidence="2" id="KW-0808">Transferase</keyword>
<dbReference type="AlphaFoldDB" id="A0A1B2LX58"/>
<evidence type="ECO:0000313" key="3">
    <source>
        <dbReference type="Proteomes" id="UP000093391"/>
    </source>
</evidence>
<dbReference type="EMBL" id="CP016895">
    <property type="protein sequence ID" value="AOA57520.1"/>
    <property type="molecule type" value="Genomic_DNA"/>
</dbReference>
<dbReference type="GO" id="GO:0016747">
    <property type="term" value="F:acyltransferase activity, transferring groups other than amino-acyl groups"/>
    <property type="evidence" value="ECO:0007669"/>
    <property type="project" value="InterPro"/>
</dbReference>
<dbReference type="CDD" id="cd04301">
    <property type="entry name" value="NAT_SF"/>
    <property type="match status" value="1"/>
</dbReference>
<reference evidence="2 3" key="1">
    <citation type="submission" date="2016-08" db="EMBL/GenBank/DDBJ databases">
        <authorList>
            <person name="Seilhamer J.J."/>
        </authorList>
    </citation>
    <scope>NUCLEOTIDE SEQUENCE [LARGE SCALE GENOMIC DNA]</scope>
    <source>
        <strain evidence="2 3">BRTC-1</strain>
    </source>
</reference>
<evidence type="ECO:0000313" key="2">
    <source>
        <dbReference type="EMBL" id="AOA57520.1"/>
    </source>
</evidence>
<dbReference type="Proteomes" id="UP000093391">
    <property type="component" value="Chromosome"/>
</dbReference>